<accession>A0A7J6RAM0</accession>
<gene>
    <name evidence="1" type="primary">KATNA1_1</name>
    <name evidence="1" type="ORF">FOZ63_004125</name>
</gene>
<dbReference type="EMBL" id="JABANO010026885">
    <property type="protein sequence ID" value="KAF4717758.1"/>
    <property type="molecule type" value="Genomic_DNA"/>
</dbReference>
<reference evidence="1 2" key="1">
    <citation type="submission" date="2020-04" db="EMBL/GenBank/DDBJ databases">
        <title>Perkinsus olseni comparative genomics.</title>
        <authorList>
            <person name="Bogema D.R."/>
        </authorList>
    </citation>
    <scope>NUCLEOTIDE SEQUENCE [LARGE SCALE GENOMIC DNA]</scope>
    <source>
        <strain evidence="1 2">ATCC PRA-207</strain>
    </source>
</reference>
<proteinExistence type="predicted"/>
<keyword evidence="2" id="KW-1185">Reference proteome</keyword>
<evidence type="ECO:0000313" key="1">
    <source>
        <dbReference type="EMBL" id="KAF4717758.1"/>
    </source>
</evidence>
<feature type="non-terminal residue" evidence="1">
    <location>
        <position position="1"/>
    </location>
</feature>
<dbReference type="Proteomes" id="UP000553632">
    <property type="component" value="Unassembled WGS sequence"/>
</dbReference>
<comment type="caution">
    <text evidence="1">The sequence shown here is derived from an EMBL/GenBank/DDBJ whole genome shotgun (WGS) entry which is preliminary data.</text>
</comment>
<name>A0A7J6RAM0_PEROL</name>
<organism evidence="1 2">
    <name type="scientific">Perkinsus olseni</name>
    <name type="common">Perkinsus atlanticus</name>
    <dbReference type="NCBI Taxonomy" id="32597"/>
    <lineage>
        <taxon>Eukaryota</taxon>
        <taxon>Sar</taxon>
        <taxon>Alveolata</taxon>
        <taxon>Perkinsozoa</taxon>
        <taxon>Perkinsea</taxon>
        <taxon>Perkinsida</taxon>
        <taxon>Perkinsidae</taxon>
        <taxon>Perkinsus</taxon>
    </lineage>
</organism>
<evidence type="ECO:0000313" key="2">
    <source>
        <dbReference type="Proteomes" id="UP000553632"/>
    </source>
</evidence>
<protein>
    <submittedName>
        <fullName evidence="1">Katanin p60 ATPase-containing subunit A1</fullName>
    </submittedName>
</protein>
<dbReference type="AlphaFoldDB" id="A0A7J6RAM0"/>
<sequence>KRTSIIMINGSPQMIRTKLSEDMVPRVSGSSGQITIGESCMVNGYDGALLERLQGSWRRKGTSGLDISVRRGAGATRPLEPEVEACPRSGGSMGRCDSLSGSLIVTEADDRGTNQVLPPGVAKADSEVDYLAMSLARMRLMDTSCFVGWILAVDPTSVFGSAKYSYGLRASCVIHGYCRPLLIEIPRNRRNGLDDLVGAPFPDLRWEMESEEESVDRLGVFLRYLVAQLVGVSVKLSKLKCLRPDRVVFERLDVLLKYKPLLNLFRESQFCAESNGDRSSCHISDREDGTIAVDLTCEELETCELLNIH</sequence>